<feature type="region of interest" description="Disordered" evidence="5">
    <location>
        <begin position="299"/>
        <end position="328"/>
    </location>
</feature>
<feature type="transmembrane region" description="Helical" evidence="6">
    <location>
        <begin position="517"/>
        <end position="536"/>
    </location>
</feature>
<feature type="transmembrane region" description="Helical" evidence="6">
    <location>
        <begin position="464"/>
        <end position="485"/>
    </location>
</feature>
<comment type="caution">
    <text evidence="7">The sequence shown here is derived from an EMBL/GenBank/DDBJ whole genome shotgun (WGS) entry which is preliminary data.</text>
</comment>
<dbReference type="Pfam" id="PF07690">
    <property type="entry name" value="MFS_1"/>
    <property type="match status" value="1"/>
</dbReference>
<feature type="transmembrane region" description="Helical" evidence="6">
    <location>
        <begin position="82"/>
        <end position="101"/>
    </location>
</feature>
<feature type="compositionally biased region" description="Polar residues" evidence="5">
    <location>
        <begin position="241"/>
        <end position="252"/>
    </location>
</feature>
<feature type="region of interest" description="Disordered" evidence="5">
    <location>
        <begin position="241"/>
        <end position="267"/>
    </location>
</feature>
<feature type="transmembrane region" description="Helical" evidence="6">
    <location>
        <begin position="557"/>
        <end position="576"/>
    </location>
</feature>
<feature type="compositionally biased region" description="Pro residues" evidence="5">
    <location>
        <begin position="373"/>
        <end position="387"/>
    </location>
</feature>
<evidence type="ECO:0000256" key="4">
    <source>
        <dbReference type="ARBA" id="ARBA00023136"/>
    </source>
</evidence>
<evidence type="ECO:0000256" key="6">
    <source>
        <dbReference type="SAM" id="Phobius"/>
    </source>
</evidence>
<evidence type="ECO:0000256" key="2">
    <source>
        <dbReference type="ARBA" id="ARBA00022692"/>
    </source>
</evidence>
<feature type="transmembrane region" description="Helical" evidence="6">
    <location>
        <begin position="107"/>
        <end position="131"/>
    </location>
</feature>
<dbReference type="EMBL" id="JAPMOS010000026">
    <property type="protein sequence ID" value="KAJ4458728.1"/>
    <property type="molecule type" value="Genomic_DNA"/>
</dbReference>
<dbReference type="SUPFAM" id="SSF103473">
    <property type="entry name" value="MFS general substrate transporter"/>
    <property type="match status" value="1"/>
</dbReference>
<evidence type="ECO:0000313" key="7">
    <source>
        <dbReference type="EMBL" id="KAJ4458728.1"/>
    </source>
</evidence>
<organism evidence="7 8">
    <name type="scientific">Paratrimastix pyriformis</name>
    <dbReference type="NCBI Taxonomy" id="342808"/>
    <lineage>
        <taxon>Eukaryota</taxon>
        <taxon>Metamonada</taxon>
        <taxon>Preaxostyla</taxon>
        <taxon>Paratrimastigidae</taxon>
        <taxon>Paratrimastix</taxon>
    </lineage>
</organism>
<reference evidence="7" key="1">
    <citation type="journal article" date="2022" name="bioRxiv">
        <title>Genomics of Preaxostyla Flagellates Illuminates Evolutionary Transitions and the Path Towards Mitochondrial Loss.</title>
        <authorList>
            <person name="Novak L.V.F."/>
            <person name="Treitli S.C."/>
            <person name="Pyrih J."/>
            <person name="Halakuc P."/>
            <person name="Pipaliya S.V."/>
            <person name="Vacek V."/>
            <person name="Brzon O."/>
            <person name="Soukal P."/>
            <person name="Eme L."/>
            <person name="Dacks J.B."/>
            <person name="Karnkowska A."/>
            <person name="Elias M."/>
            <person name="Hampl V."/>
        </authorList>
    </citation>
    <scope>NUCLEOTIDE SEQUENCE</scope>
    <source>
        <strain evidence="7">RCP-MX</strain>
    </source>
</reference>
<dbReference type="Gene3D" id="1.20.1250.20">
    <property type="entry name" value="MFS general substrate transporter like domains"/>
    <property type="match status" value="2"/>
</dbReference>
<evidence type="ECO:0000256" key="1">
    <source>
        <dbReference type="ARBA" id="ARBA00004141"/>
    </source>
</evidence>
<dbReference type="PANTHER" id="PTHR10924:SF6">
    <property type="entry name" value="SOLUTE CARRIER FAMILY 49 MEMBER A3"/>
    <property type="match status" value="1"/>
</dbReference>
<feature type="transmembrane region" description="Helical" evidence="6">
    <location>
        <begin position="143"/>
        <end position="167"/>
    </location>
</feature>
<keyword evidence="3 6" id="KW-1133">Transmembrane helix</keyword>
<keyword evidence="8" id="KW-1185">Reference proteome</keyword>
<dbReference type="PANTHER" id="PTHR10924">
    <property type="entry name" value="MAJOR FACILITATOR SUPERFAMILY PROTEIN-RELATED"/>
    <property type="match status" value="1"/>
</dbReference>
<proteinExistence type="predicted"/>
<feature type="transmembrane region" description="Helical" evidence="6">
    <location>
        <begin position="52"/>
        <end position="75"/>
    </location>
</feature>
<protein>
    <submittedName>
        <fullName evidence="7">MFS-type transporter</fullName>
    </submittedName>
</protein>
<gene>
    <name evidence="7" type="ORF">PAPYR_5494</name>
</gene>
<feature type="transmembrane region" description="Helical" evidence="6">
    <location>
        <begin position="173"/>
        <end position="196"/>
    </location>
</feature>
<name>A0ABQ8UHL0_9EUKA</name>
<dbReference type="Proteomes" id="UP001141327">
    <property type="component" value="Unassembled WGS sequence"/>
</dbReference>
<evidence type="ECO:0000256" key="3">
    <source>
        <dbReference type="ARBA" id="ARBA00022989"/>
    </source>
</evidence>
<keyword evidence="4 6" id="KW-0472">Membrane</keyword>
<dbReference type="InterPro" id="IPR036259">
    <property type="entry name" value="MFS_trans_sf"/>
</dbReference>
<dbReference type="InterPro" id="IPR011701">
    <property type="entry name" value="MFS"/>
</dbReference>
<feature type="compositionally biased region" description="Low complexity" evidence="5">
    <location>
        <begin position="311"/>
        <end position="323"/>
    </location>
</feature>
<feature type="transmembrane region" description="Helical" evidence="6">
    <location>
        <begin position="15"/>
        <end position="40"/>
    </location>
</feature>
<dbReference type="InterPro" id="IPR049680">
    <property type="entry name" value="FLVCR1-2_SLC49-like"/>
</dbReference>
<evidence type="ECO:0000313" key="8">
    <source>
        <dbReference type="Proteomes" id="UP001141327"/>
    </source>
</evidence>
<comment type="subcellular location">
    <subcellularLocation>
        <location evidence="1">Membrane</location>
        <topology evidence="1">Multi-pass membrane protein</topology>
    </subcellularLocation>
</comment>
<keyword evidence="2 6" id="KW-0812">Transmembrane</keyword>
<feature type="region of interest" description="Disordered" evidence="5">
    <location>
        <begin position="367"/>
        <end position="387"/>
    </location>
</feature>
<feature type="transmembrane region" description="Helical" evidence="6">
    <location>
        <begin position="492"/>
        <end position="511"/>
    </location>
</feature>
<feature type="transmembrane region" description="Helical" evidence="6">
    <location>
        <begin position="588"/>
        <end position="607"/>
    </location>
</feature>
<feature type="transmembrane region" description="Helical" evidence="6">
    <location>
        <begin position="425"/>
        <end position="444"/>
    </location>
</feature>
<evidence type="ECO:0000256" key="5">
    <source>
        <dbReference type="SAM" id="MobiDB-lite"/>
    </source>
</evidence>
<sequence length="635" mass="67888">MAKAPGEFQPSCKRWFILAIFSLLQCFIQVTWICFSPITIVVSEYFKVSTFAVNMLATIWMISYAGLALFAVSIFEVFGLRIAVVFSSLFSVLGCTLRWIGAFPDRFGVLFTGQFFAACAQLFTLGAPSMLSSRWFPDKERTLATTVGTQAAEFGVALGSFASGFIVLKGEDLPVWMAIQFGISVAVAILVCVFFAEAPATPPSTTALAAQSEYAARLRAIIETRNRKVQSLPLAVLVSTTASSVDETQSPPRESGVGEDQRSIPMTETRTAIFTGPVTPDDAPTNLLAMLKPPTSTDMLLSIPELPPPLSSDSLPQSPSPLSVQRPVPQEYSLPEPAVASPPLATTIEQTPLPAATDVAIATSIISSSTAEPPAPETVPTPTPTATPLPTPSLRAALCALPTARCCGILIGPTLRSLWDLIRNWPFVLLLVSVGSMIGFFWNLQTFMAQAIGPSGYSSTTAGWVGALMTIGGITGSMCSAPILDRFKCFKLAVHAFSFVFLGIYVWFVISTRLPDAVVNLAMAAFCGGLFFESILPEALEFGAELTFPVAESTSGTLIMVMSNLMGFVHTLYVNALIDPATGDMTTALIVLGCVVAGCALIALFIPPRYRRLAFEKEQKKRAADADGSVETRTV</sequence>
<accession>A0ABQ8UHL0</accession>